<organism evidence="3 4">
    <name type="scientific">Lysobacter niastensis</name>
    <dbReference type="NCBI Taxonomy" id="380629"/>
    <lineage>
        <taxon>Bacteria</taxon>
        <taxon>Pseudomonadati</taxon>
        <taxon>Pseudomonadota</taxon>
        <taxon>Gammaproteobacteria</taxon>
        <taxon>Lysobacterales</taxon>
        <taxon>Lysobacteraceae</taxon>
        <taxon>Lysobacter</taxon>
    </lineage>
</organism>
<dbReference type="InterPro" id="IPR036701">
    <property type="entry name" value="RraB-like_sf"/>
</dbReference>
<evidence type="ECO:0000256" key="1">
    <source>
        <dbReference type="SAM" id="MobiDB-lite"/>
    </source>
</evidence>
<dbReference type="EMBL" id="JADLZT010000003">
    <property type="protein sequence ID" value="MBF6023865.1"/>
    <property type="molecule type" value="Genomic_DNA"/>
</dbReference>
<dbReference type="SUPFAM" id="SSF89946">
    <property type="entry name" value="Hypothetical protein VC0424"/>
    <property type="match status" value="1"/>
</dbReference>
<evidence type="ECO:0000313" key="4">
    <source>
        <dbReference type="Proteomes" id="UP001429984"/>
    </source>
</evidence>
<evidence type="ECO:0000259" key="2">
    <source>
        <dbReference type="Pfam" id="PF06877"/>
    </source>
</evidence>
<evidence type="ECO:0000313" key="3">
    <source>
        <dbReference type="EMBL" id="MBF6023865.1"/>
    </source>
</evidence>
<dbReference type="Gene3D" id="3.30.70.970">
    <property type="entry name" value="RraB-like"/>
    <property type="match status" value="1"/>
</dbReference>
<reference evidence="3 4" key="1">
    <citation type="submission" date="2020-11" db="EMBL/GenBank/DDBJ databases">
        <title>Draft Genome Sequence and Secondary Metabolite Biosynthetic Potential of the Lysobacter niastensis Type strain DSM 18481.</title>
        <authorList>
            <person name="Turrini P."/>
            <person name="Artuso I."/>
            <person name="Tescari M."/>
            <person name="Lugli G.A."/>
            <person name="Frangipani E."/>
            <person name="Ventura M."/>
            <person name="Visca P."/>
        </authorList>
    </citation>
    <scope>NUCLEOTIDE SEQUENCE [LARGE SCALE GENOMIC DNA]</scope>
    <source>
        <strain evidence="3 4">DSM 18481</strain>
    </source>
</reference>
<dbReference type="InterPro" id="IPR009671">
    <property type="entry name" value="RraB_dom"/>
</dbReference>
<name>A0ABS0B9S2_9GAMM</name>
<accession>A0ABS0B9S2</accession>
<protein>
    <submittedName>
        <fullName evidence="3">Ribonuclease E inhibitor RraB</fullName>
    </submittedName>
</protein>
<keyword evidence="4" id="KW-1185">Reference proteome</keyword>
<dbReference type="Pfam" id="PF06877">
    <property type="entry name" value="RraB"/>
    <property type="match status" value="1"/>
</dbReference>
<feature type="compositionally biased region" description="Acidic residues" evidence="1">
    <location>
        <begin position="116"/>
        <end position="127"/>
    </location>
</feature>
<feature type="region of interest" description="Disordered" evidence="1">
    <location>
        <begin position="107"/>
        <end position="127"/>
    </location>
</feature>
<sequence length="127" mass="13488">MRELRLAMIPDDENGQVLRQMVEDGDDLSVERGIEFFHVFADEARARAFAEAASALPALAIGAPEVDEEGIWQVVAVRVMAPSHAGITALEKQLVALAGDHGGYPDGWACPTAGDAADDADEADDAR</sequence>
<dbReference type="Proteomes" id="UP001429984">
    <property type="component" value="Unassembled WGS sequence"/>
</dbReference>
<dbReference type="RefSeq" id="WP_194930444.1">
    <property type="nucleotide sequence ID" value="NZ_JADLZT010000003.1"/>
</dbReference>
<feature type="domain" description="Regulator of ribonuclease activity B" evidence="2">
    <location>
        <begin position="12"/>
        <end position="110"/>
    </location>
</feature>
<comment type="caution">
    <text evidence="3">The sequence shown here is derived from an EMBL/GenBank/DDBJ whole genome shotgun (WGS) entry which is preliminary data.</text>
</comment>
<gene>
    <name evidence="3" type="ORF">IU514_07470</name>
</gene>
<proteinExistence type="predicted"/>